<dbReference type="Proteomes" id="UP000709295">
    <property type="component" value="Unassembled WGS sequence"/>
</dbReference>
<keyword evidence="2" id="KW-1185">Reference proteome</keyword>
<dbReference type="PANTHER" id="PTHR48471:SF1">
    <property type="entry name" value="DDE TNP4 DOMAIN-CONTAINING PROTEIN"/>
    <property type="match status" value="1"/>
</dbReference>
<evidence type="ECO:0000313" key="1">
    <source>
        <dbReference type="EMBL" id="KAG6942491.1"/>
    </source>
</evidence>
<protein>
    <submittedName>
        <fullName evidence="1">Uncharacterized protein</fullName>
    </submittedName>
</protein>
<dbReference type="EMBL" id="JAENGY010003084">
    <property type="protein sequence ID" value="KAG6942491.1"/>
    <property type="molecule type" value="Genomic_DNA"/>
</dbReference>
<evidence type="ECO:0000313" key="2">
    <source>
        <dbReference type="Proteomes" id="UP000709295"/>
    </source>
</evidence>
<gene>
    <name evidence="1" type="ORF">JG688_00018091</name>
</gene>
<comment type="caution">
    <text evidence="1">The sequence shown here is derived from an EMBL/GenBank/DDBJ whole genome shotgun (WGS) entry which is preliminary data.</text>
</comment>
<proteinExistence type="predicted"/>
<dbReference type="AlphaFoldDB" id="A0A8J5I9D0"/>
<name>A0A8J5I9D0_9STRA</name>
<dbReference type="PANTHER" id="PTHR48471">
    <property type="entry name" value="DDE TNP4 DOMAIN-CONTAINING PROTEIN"/>
    <property type="match status" value="1"/>
</dbReference>
<sequence length="94" mass="10953">MQGRIVTPLKDGDIERAPIQYRLGMLAMSNAITSHRKAAEWRMGSAPQCYRQLKIPLPFDPTNRGRRISNIYRLYNFRVRQTGISQIRSVFMLQ</sequence>
<organism evidence="1 2">
    <name type="scientific">Phytophthora aleatoria</name>
    <dbReference type="NCBI Taxonomy" id="2496075"/>
    <lineage>
        <taxon>Eukaryota</taxon>
        <taxon>Sar</taxon>
        <taxon>Stramenopiles</taxon>
        <taxon>Oomycota</taxon>
        <taxon>Peronosporomycetes</taxon>
        <taxon>Peronosporales</taxon>
        <taxon>Peronosporaceae</taxon>
        <taxon>Phytophthora</taxon>
    </lineage>
</organism>
<accession>A0A8J5I9D0</accession>
<reference evidence="1" key="1">
    <citation type="submission" date="2021-01" db="EMBL/GenBank/DDBJ databases">
        <title>Phytophthora aleatoria, a newly-described species from Pinus radiata is distinct from Phytophthora cactorum isolates based on comparative genomics.</title>
        <authorList>
            <person name="Mcdougal R."/>
            <person name="Panda P."/>
            <person name="Williams N."/>
            <person name="Studholme D.J."/>
        </authorList>
    </citation>
    <scope>NUCLEOTIDE SEQUENCE</scope>
    <source>
        <strain evidence="1">NZFS 4037</strain>
    </source>
</reference>